<keyword evidence="5" id="KW-1185">Reference proteome</keyword>
<dbReference type="InterPro" id="IPR009057">
    <property type="entry name" value="Homeodomain-like_sf"/>
</dbReference>
<dbReference type="GO" id="GO:0003677">
    <property type="term" value="F:DNA binding"/>
    <property type="evidence" value="ECO:0007669"/>
    <property type="project" value="InterPro"/>
</dbReference>
<dbReference type="AlphaFoldDB" id="A0A5C5RLS5"/>
<dbReference type="OrthoDB" id="4281720at2"/>
<dbReference type="Proteomes" id="UP000319375">
    <property type="component" value="Unassembled WGS sequence"/>
</dbReference>
<dbReference type="InterPro" id="IPR012337">
    <property type="entry name" value="RNaseH-like_sf"/>
</dbReference>
<comment type="caution">
    <text evidence="4">The sequence shown here is derived from an EMBL/GenBank/DDBJ whole genome shotgun (WGS) entry which is preliminary data.</text>
</comment>
<dbReference type="InterPro" id="IPR036397">
    <property type="entry name" value="RNaseH_sf"/>
</dbReference>
<dbReference type="Gene3D" id="1.10.10.60">
    <property type="entry name" value="Homeodomain-like"/>
    <property type="match status" value="1"/>
</dbReference>
<proteinExistence type="predicted"/>
<feature type="non-terminal residue" evidence="4">
    <location>
        <position position="377"/>
    </location>
</feature>
<feature type="coiled-coil region" evidence="2">
    <location>
        <begin position="58"/>
        <end position="85"/>
    </location>
</feature>
<sequence length="377" mass="42840">MSTGKYGDDFKEQVVLEVINKDRTISSVAQSYGLVSQTVGLWVKKYRESHPEVSGSGEVVESAEIRRLRRELRESQAEVEFLKKAAGLLREGCSVSARYAFIVSEEGNYTITLMCRCLEVSKSGYLDWKRRPMSDTEVRRIDLTHRVRASFEASDATYGYRRIHAELVRMGVVVCVDTVRTIMAEEGLVAVQPRLRVRTTIPAKDIDEREDLVGRDFHADAPGLKWVGDITYIPTWAGFCYLATVLDCCTKKVVGYAIADHMRTSLIQDALTMAVKNCPHTRGVTIFHSDRGSQYTSEAFAHTLSDYGIRASCGKTGVCWDNAWAESFNATLKNERVHRMVYPTREKAIRDIVWWIELRYNQKRLHSSLGYRTPNEV</sequence>
<dbReference type="SUPFAM" id="SSF46689">
    <property type="entry name" value="Homeodomain-like"/>
    <property type="match status" value="1"/>
</dbReference>
<dbReference type="GO" id="GO:0015074">
    <property type="term" value="P:DNA integration"/>
    <property type="evidence" value="ECO:0007669"/>
    <property type="project" value="InterPro"/>
</dbReference>
<dbReference type="InterPro" id="IPR048020">
    <property type="entry name" value="Transpos_IS3"/>
</dbReference>
<keyword evidence="2" id="KW-0175">Coiled coil</keyword>
<dbReference type="EMBL" id="VIGX01000041">
    <property type="protein sequence ID" value="TWS23876.1"/>
    <property type="molecule type" value="Genomic_DNA"/>
</dbReference>
<dbReference type="PANTHER" id="PTHR46889:SF4">
    <property type="entry name" value="TRANSPOSASE INSO FOR INSERTION SEQUENCE ELEMENT IS911B-RELATED"/>
    <property type="match status" value="1"/>
</dbReference>
<name>A0A5C5RLS5_9ACTN</name>
<evidence type="ECO:0000259" key="3">
    <source>
        <dbReference type="PROSITE" id="PS50994"/>
    </source>
</evidence>
<feature type="domain" description="Integrase catalytic" evidence="3">
    <location>
        <begin position="218"/>
        <end position="377"/>
    </location>
</feature>
<accession>A0A5C5RLS5</accession>
<organism evidence="4 5">
    <name type="scientific">Tsukamurella conjunctivitidis</name>
    <dbReference type="NCBI Taxonomy" id="2592068"/>
    <lineage>
        <taxon>Bacteria</taxon>
        <taxon>Bacillati</taxon>
        <taxon>Actinomycetota</taxon>
        <taxon>Actinomycetes</taxon>
        <taxon>Mycobacteriales</taxon>
        <taxon>Tsukamurellaceae</taxon>
        <taxon>Tsukamurella</taxon>
    </lineage>
</organism>
<dbReference type="NCBIfam" id="NF033516">
    <property type="entry name" value="transpos_IS3"/>
    <property type="match status" value="1"/>
</dbReference>
<dbReference type="InterPro" id="IPR002514">
    <property type="entry name" value="Transposase_8"/>
</dbReference>
<dbReference type="InterPro" id="IPR025948">
    <property type="entry name" value="HTH-like_dom"/>
</dbReference>
<dbReference type="Pfam" id="PF13276">
    <property type="entry name" value="HTH_21"/>
    <property type="match status" value="1"/>
</dbReference>
<dbReference type="PANTHER" id="PTHR46889">
    <property type="entry name" value="TRANSPOSASE INSF FOR INSERTION SEQUENCE IS3B-RELATED"/>
    <property type="match status" value="1"/>
</dbReference>
<evidence type="ECO:0000313" key="5">
    <source>
        <dbReference type="Proteomes" id="UP000319375"/>
    </source>
</evidence>
<dbReference type="Pfam" id="PF00665">
    <property type="entry name" value="rve"/>
    <property type="match status" value="1"/>
</dbReference>
<dbReference type="GO" id="GO:0004803">
    <property type="term" value="F:transposase activity"/>
    <property type="evidence" value="ECO:0007669"/>
    <property type="project" value="InterPro"/>
</dbReference>
<evidence type="ECO:0000313" key="4">
    <source>
        <dbReference type="EMBL" id="TWS23876.1"/>
    </source>
</evidence>
<dbReference type="InterPro" id="IPR001584">
    <property type="entry name" value="Integrase_cat-core"/>
</dbReference>
<protein>
    <submittedName>
        <fullName evidence="4">IS3 family transposase</fullName>
    </submittedName>
</protein>
<comment type="function">
    <text evidence="1">Involved in the transposition of the insertion sequence.</text>
</comment>
<dbReference type="GO" id="GO:0006313">
    <property type="term" value="P:DNA transposition"/>
    <property type="evidence" value="ECO:0007669"/>
    <property type="project" value="InterPro"/>
</dbReference>
<gene>
    <name evidence="4" type="ORF">FK530_24195</name>
</gene>
<dbReference type="Pfam" id="PF01527">
    <property type="entry name" value="HTH_Tnp_1"/>
    <property type="match status" value="1"/>
</dbReference>
<dbReference type="InterPro" id="IPR050900">
    <property type="entry name" value="Transposase_IS3/IS150/IS904"/>
</dbReference>
<dbReference type="PROSITE" id="PS50994">
    <property type="entry name" value="INTEGRASE"/>
    <property type="match status" value="1"/>
</dbReference>
<evidence type="ECO:0000256" key="1">
    <source>
        <dbReference type="ARBA" id="ARBA00002286"/>
    </source>
</evidence>
<dbReference type="SUPFAM" id="SSF53098">
    <property type="entry name" value="Ribonuclease H-like"/>
    <property type="match status" value="1"/>
</dbReference>
<evidence type="ECO:0000256" key="2">
    <source>
        <dbReference type="SAM" id="Coils"/>
    </source>
</evidence>
<reference evidence="4 5" key="1">
    <citation type="submission" date="2019-06" db="EMBL/GenBank/DDBJ databases">
        <title>Tsukamurella conjunctivitidis sp. nov., Tsukamurella assacharolytica sp. nov. and Tsukamurella sputae sp. nov. isolated from patients with conjunctivitis, bacteraemia (lymphoma) and respiratory infection (sputum) in Hong Kong.</title>
        <authorList>
            <person name="Teng J.L.L."/>
            <person name="Lee H.H."/>
            <person name="Fong J.Y.H."/>
            <person name="Fok K.M.N."/>
            <person name="Lau S.K.P."/>
            <person name="Woo P.C.Y."/>
        </authorList>
    </citation>
    <scope>NUCLEOTIDE SEQUENCE [LARGE SCALE GENOMIC DNA]</scope>
    <source>
        <strain evidence="4 5">HKU72</strain>
    </source>
</reference>
<dbReference type="Gene3D" id="3.30.420.10">
    <property type="entry name" value="Ribonuclease H-like superfamily/Ribonuclease H"/>
    <property type="match status" value="1"/>
</dbReference>